<organism evidence="7 8">
    <name type="scientific">Digitaria exilis</name>
    <dbReference type="NCBI Taxonomy" id="1010633"/>
    <lineage>
        <taxon>Eukaryota</taxon>
        <taxon>Viridiplantae</taxon>
        <taxon>Streptophyta</taxon>
        <taxon>Embryophyta</taxon>
        <taxon>Tracheophyta</taxon>
        <taxon>Spermatophyta</taxon>
        <taxon>Magnoliopsida</taxon>
        <taxon>Liliopsida</taxon>
        <taxon>Poales</taxon>
        <taxon>Poaceae</taxon>
        <taxon>PACMAD clade</taxon>
        <taxon>Panicoideae</taxon>
        <taxon>Panicodae</taxon>
        <taxon>Paniceae</taxon>
        <taxon>Anthephorinae</taxon>
        <taxon>Digitaria</taxon>
    </lineage>
</organism>
<dbReference type="Pfam" id="PF02365">
    <property type="entry name" value="NAM"/>
    <property type="match status" value="1"/>
</dbReference>
<dbReference type="GO" id="GO:0003677">
    <property type="term" value="F:DNA binding"/>
    <property type="evidence" value="ECO:0007669"/>
    <property type="project" value="UniProtKB-KW"/>
</dbReference>
<accession>A0A835BRY1</accession>
<keyword evidence="3" id="KW-0804">Transcription</keyword>
<evidence type="ECO:0000256" key="5">
    <source>
        <dbReference type="SAM" id="MobiDB-lite"/>
    </source>
</evidence>
<dbReference type="InterPro" id="IPR003441">
    <property type="entry name" value="NAC-dom"/>
</dbReference>
<comment type="caution">
    <text evidence="7">The sequence shown here is derived from an EMBL/GenBank/DDBJ whole genome shotgun (WGS) entry which is preliminary data.</text>
</comment>
<feature type="region of interest" description="Disordered" evidence="5">
    <location>
        <begin position="6"/>
        <end position="73"/>
    </location>
</feature>
<dbReference type="InterPro" id="IPR036093">
    <property type="entry name" value="NAC_dom_sf"/>
</dbReference>
<evidence type="ECO:0000256" key="2">
    <source>
        <dbReference type="ARBA" id="ARBA00023125"/>
    </source>
</evidence>
<dbReference type="PANTHER" id="PTHR31719">
    <property type="entry name" value="NAC TRANSCRIPTION FACTOR 56"/>
    <property type="match status" value="1"/>
</dbReference>
<evidence type="ECO:0000256" key="1">
    <source>
        <dbReference type="ARBA" id="ARBA00023015"/>
    </source>
</evidence>
<dbReference type="Gene3D" id="2.170.150.80">
    <property type="entry name" value="NAC domain"/>
    <property type="match status" value="1"/>
</dbReference>
<keyword evidence="1" id="KW-0805">Transcription regulation</keyword>
<feature type="compositionally biased region" description="Low complexity" evidence="5">
    <location>
        <begin position="64"/>
        <end position="73"/>
    </location>
</feature>
<evidence type="ECO:0000259" key="6">
    <source>
        <dbReference type="PROSITE" id="PS51005"/>
    </source>
</evidence>
<feature type="compositionally biased region" description="Low complexity" evidence="5">
    <location>
        <begin position="24"/>
        <end position="35"/>
    </location>
</feature>
<keyword evidence="2" id="KW-0238">DNA-binding</keyword>
<dbReference type="OrthoDB" id="692148at2759"/>
<dbReference type="PROSITE" id="PS51005">
    <property type="entry name" value="NAC"/>
    <property type="match status" value="1"/>
</dbReference>
<keyword evidence="4" id="KW-0539">Nucleus</keyword>
<feature type="compositionally biased region" description="Basic residues" evidence="5">
    <location>
        <begin position="194"/>
        <end position="203"/>
    </location>
</feature>
<evidence type="ECO:0000313" key="8">
    <source>
        <dbReference type="Proteomes" id="UP000636709"/>
    </source>
</evidence>
<feature type="region of interest" description="Disordered" evidence="5">
    <location>
        <begin position="479"/>
        <end position="513"/>
    </location>
</feature>
<evidence type="ECO:0000256" key="4">
    <source>
        <dbReference type="ARBA" id="ARBA00023242"/>
    </source>
</evidence>
<dbReference type="AlphaFoldDB" id="A0A835BRY1"/>
<dbReference type="PANTHER" id="PTHR31719:SF179">
    <property type="entry name" value="OS08G0148400 PROTEIN"/>
    <property type="match status" value="1"/>
</dbReference>
<evidence type="ECO:0000313" key="7">
    <source>
        <dbReference type="EMBL" id="KAF8708555.1"/>
    </source>
</evidence>
<reference evidence="7" key="1">
    <citation type="submission" date="2020-07" db="EMBL/GenBank/DDBJ databases">
        <title>Genome sequence and genetic diversity analysis of an under-domesticated orphan crop, white fonio (Digitaria exilis).</title>
        <authorList>
            <person name="Bennetzen J.L."/>
            <person name="Chen S."/>
            <person name="Ma X."/>
            <person name="Wang X."/>
            <person name="Yssel A.E.J."/>
            <person name="Chaluvadi S.R."/>
            <person name="Johnson M."/>
            <person name="Gangashetty P."/>
            <person name="Hamidou F."/>
            <person name="Sanogo M.D."/>
            <person name="Zwaenepoel A."/>
            <person name="Wallace J."/>
            <person name="Van De Peer Y."/>
            <person name="Van Deynze A."/>
        </authorList>
    </citation>
    <scope>NUCLEOTIDE SEQUENCE</scope>
    <source>
        <tissue evidence="7">Leaves</tissue>
    </source>
</reference>
<protein>
    <recommendedName>
        <fullName evidence="6">NAC domain-containing protein</fullName>
    </recommendedName>
</protein>
<keyword evidence="8" id="KW-1185">Reference proteome</keyword>
<feature type="region of interest" description="Disordered" evidence="5">
    <location>
        <begin position="165"/>
        <end position="203"/>
    </location>
</feature>
<dbReference type="GO" id="GO:0006355">
    <property type="term" value="P:regulation of DNA-templated transcription"/>
    <property type="evidence" value="ECO:0007669"/>
    <property type="project" value="InterPro"/>
</dbReference>
<proteinExistence type="predicted"/>
<evidence type="ECO:0000256" key="3">
    <source>
        <dbReference type="ARBA" id="ARBA00023163"/>
    </source>
</evidence>
<feature type="domain" description="NAC" evidence="6">
    <location>
        <begin position="301"/>
        <end position="466"/>
    </location>
</feature>
<sequence>MVIINPVDDLAGHPHAGNATGGRSSQPPASNPAASFFDDHGTAAGYVPDTTAGSSHPPPPYAPAPATSGGAFSFNPSSSPPMFPGYTMDAFFPPPPVMAEPSHYWYPPCVSSAPYAQAQDAMPPPVLVPMQTMRAEPFFHTQTQRHVAAASEAEDVVVHAIADTKKAQETATPTPRRRGRPRKNAAPVDAATKPRIKPKRATVRRNRAALHQAASATAISGGQVQVPLPLPYQATNGVEVQVQQLDHQAAPNQIAPCTNPMALVCQEQWPLQPTYGNGLNAGAQDAAVIGQEVMLHYADTSAEGVRFQPTDEELIFYLRLKHAGREMPVDFFKEFDVYGAYPEKSRDVCGVVNGFWYAFSPRDRKYKNGARPARSVFEADGRQLGYWKSNTKLAPVRRRADGVQIGTVASLTFHLGRQPHGAQTPWKMKEYAIPENQHAPDGEVKRLIVSFSLQLNDWVVCKLFYRERVIAAGQEEGQLGEAAENDSGAGGDEGMQMVVPSDDQTPRDSEQQLRVEDYLVEFEASVQQNQTAN</sequence>
<gene>
    <name evidence="7" type="ORF">HU200_029926</name>
</gene>
<dbReference type="SUPFAM" id="SSF101941">
    <property type="entry name" value="NAC domain"/>
    <property type="match status" value="1"/>
</dbReference>
<dbReference type="EMBL" id="JACEFO010001756">
    <property type="protein sequence ID" value="KAF8708555.1"/>
    <property type="molecule type" value="Genomic_DNA"/>
</dbReference>
<dbReference type="Proteomes" id="UP000636709">
    <property type="component" value="Unassembled WGS sequence"/>
</dbReference>
<name>A0A835BRY1_9POAL</name>
<feature type="compositionally biased region" description="Basic and acidic residues" evidence="5">
    <location>
        <begin position="504"/>
        <end position="513"/>
    </location>
</feature>